<dbReference type="GO" id="GO:0004602">
    <property type="term" value="F:glutathione peroxidase activity"/>
    <property type="evidence" value="ECO:0007669"/>
    <property type="project" value="TreeGrafter"/>
</dbReference>
<name>L7VSZ0_9BACT</name>
<feature type="domain" description="DSBA-like thioredoxin" evidence="3">
    <location>
        <begin position="6"/>
        <end position="189"/>
    </location>
</feature>
<dbReference type="AlphaFoldDB" id="L7VSZ0"/>
<evidence type="ECO:0000259" key="3">
    <source>
        <dbReference type="Pfam" id="PF01323"/>
    </source>
</evidence>
<comment type="catalytic activity">
    <reaction evidence="1">
        <text>2-hydroxychromene-2-carboxylate = (3E)-4-(2-hydroxyphenyl)-2-oxobut-3-enoate</text>
        <dbReference type="Rhea" id="RHEA:27401"/>
        <dbReference type="ChEBI" id="CHEBI:59350"/>
        <dbReference type="ChEBI" id="CHEBI:59353"/>
        <dbReference type="EC" id="5.99.1.4"/>
    </reaction>
</comment>
<proteinExistence type="inferred from homology"/>
<dbReference type="EC" id="5.99.1.4" evidence="1"/>
<protein>
    <recommendedName>
        <fullName evidence="1">2-hydroxychromene-2-carboxylate isomerase</fullName>
        <ecNumber evidence="1">5.99.1.4</ecNumber>
    </recommendedName>
</protein>
<dbReference type="PIRSF" id="PIRSF006386">
    <property type="entry name" value="HCCAis_GSTk"/>
    <property type="match status" value="1"/>
</dbReference>
<dbReference type="InterPro" id="IPR001853">
    <property type="entry name" value="DSBA-like_thioredoxin_dom"/>
</dbReference>
<feature type="active site" description="Nucleophile" evidence="2">
    <location>
        <position position="15"/>
    </location>
</feature>
<dbReference type="InterPro" id="IPR044087">
    <property type="entry name" value="NahD-like"/>
</dbReference>
<dbReference type="GO" id="GO:0006749">
    <property type="term" value="P:glutathione metabolic process"/>
    <property type="evidence" value="ECO:0007669"/>
    <property type="project" value="TreeGrafter"/>
</dbReference>
<dbReference type="PANTHER" id="PTHR42943">
    <property type="entry name" value="GLUTATHIONE S-TRANSFERASE KAPPA"/>
    <property type="match status" value="1"/>
</dbReference>
<dbReference type="GO" id="GO:0004364">
    <property type="term" value="F:glutathione transferase activity"/>
    <property type="evidence" value="ECO:0007669"/>
    <property type="project" value="TreeGrafter"/>
</dbReference>
<dbReference type="Gene3D" id="3.40.30.10">
    <property type="entry name" value="Glutaredoxin"/>
    <property type="match status" value="1"/>
</dbReference>
<dbReference type="CDD" id="cd03022">
    <property type="entry name" value="DsbA_HCCA_Iso"/>
    <property type="match status" value="1"/>
</dbReference>
<dbReference type="GO" id="GO:0018845">
    <property type="term" value="F:2-hydroxychromene-2-carboxylate isomerase activity"/>
    <property type="evidence" value="ECO:0007669"/>
    <property type="project" value="UniProtKB-UniRule"/>
</dbReference>
<dbReference type="PANTHER" id="PTHR42943:SF2">
    <property type="entry name" value="GLUTATHIONE S-TRANSFERASE KAPPA 1"/>
    <property type="match status" value="1"/>
</dbReference>
<dbReference type="SUPFAM" id="SSF52833">
    <property type="entry name" value="Thioredoxin-like"/>
    <property type="match status" value="1"/>
</dbReference>
<dbReference type="Pfam" id="PF01323">
    <property type="entry name" value="DSBA"/>
    <property type="match status" value="1"/>
</dbReference>
<sequence length="197" mass="21996">MTMPPTLEFWYEFASTYSYLSVMRAPKIAEAAGVTLTWKPFLLGPIFAAQGWNDSPFKLFPVKGVYMWRDMERLAADLELPLRRPSVFPRNGLHAARVAVTFADPRPFTQAVFHANFAEDRSTEKPEVLAEILTDLGHDAAAALEAANAPANKDRLRAQTEDAMQQGIFGAPSFVTRGEVFWGHDRLAQALRWAARG</sequence>
<comment type="similarity">
    <text evidence="1">Belongs to the GST superfamily. NadH family.</text>
</comment>
<reference evidence="4" key="1">
    <citation type="submission" date="2012-09" db="EMBL/GenBank/DDBJ databases">
        <title>Metagenomic Characterization of a Microbial Community in Wastewater Detects High Levels of Antibiotic Resistance.</title>
        <authorList>
            <person name="Abrams M."/>
            <person name="Caldwell A."/>
            <person name="Vandaei E."/>
            <person name="Lee W."/>
            <person name="Perrott J."/>
            <person name="Khan S.Y."/>
            <person name="Ta J."/>
            <person name="Romero D."/>
            <person name="Nguyen V."/>
            <person name="Pourmand N."/>
            <person name="Ouverney C.C."/>
        </authorList>
    </citation>
    <scope>NUCLEOTIDE SEQUENCE</scope>
</reference>
<evidence type="ECO:0000256" key="2">
    <source>
        <dbReference type="PIRSR" id="PIRSR006386-1"/>
    </source>
</evidence>
<accession>L7VSZ0</accession>
<evidence type="ECO:0000313" key="4">
    <source>
        <dbReference type="EMBL" id="AGC72242.1"/>
    </source>
</evidence>
<dbReference type="InterPro" id="IPR036249">
    <property type="entry name" value="Thioredoxin-like_sf"/>
</dbReference>
<dbReference type="GO" id="GO:1901170">
    <property type="term" value="P:naphthalene catabolic process"/>
    <property type="evidence" value="ECO:0007669"/>
    <property type="project" value="InterPro"/>
</dbReference>
<dbReference type="EMBL" id="JX649896">
    <property type="protein sequence ID" value="AGC72242.1"/>
    <property type="molecule type" value="Genomic_DNA"/>
</dbReference>
<dbReference type="InterPro" id="IPR014440">
    <property type="entry name" value="HCCAis_GSTk"/>
</dbReference>
<evidence type="ECO:0000256" key="1">
    <source>
        <dbReference type="PIRNR" id="PIRNR006386"/>
    </source>
</evidence>
<keyword evidence="1 4" id="KW-0413">Isomerase</keyword>
<organism evidence="4">
    <name type="scientific">uncultured bacterium A1Q1_fos_479</name>
    <dbReference type="NCBI Taxonomy" id="1256575"/>
    <lineage>
        <taxon>Bacteria</taxon>
        <taxon>environmental samples</taxon>
    </lineage>
</organism>
<dbReference type="InterPro" id="IPR051924">
    <property type="entry name" value="GST_Kappa/NadH"/>
</dbReference>